<reference evidence="3 4" key="1">
    <citation type="submission" date="2013-11" db="EMBL/GenBank/DDBJ databases">
        <title>The Genome Sequence of Phytophthora parasitica P1976.</title>
        <authorList>
            <consortium name="The Broad Institute Genomics Platform"/>
            <person name="Russ C."/>
            <person name="Tyler B."/>
            <person name="Panabieres F."/>
            <person name="Shan W."/>
            <person name="Tripathy S."/>
            <person name="Grunwald N."/>
            <person name="Machado M."/>
            <person name="Johnson C.S."/>
            <person name="Walker B."/>
            <person name="Young S."/>
            <person name="Zeng Q."/>
            <person name="Gargeya S."/>
            <person name="Fitzgerald M."/>
            <person name="Haas B."/>
            <person name="Abouelleil A."/>
            <person name="Allen A.W."/>
            <person name="Alvarado L."/>
            <person name="Arachchi H.M."/>
            <person name="Berlin A.M."/>
            <person name="Chapman S.B."/>
            <person name="Gainer-Dewar J."/>
            <person name="Goldberg J."/>
            <person name="Griggs A."/>
            <person name="Gujja S."/>
            <person name="Hansen M."/>
            <person name="Howarth C."/>
            <person name="Imamovic A."/>
            <person name="Ireland A."/>
            <person name="Larimer J."/>
            <person name="McCowan C."/>
            <person name="Murphy C."/>
            <person name="Pearson M."/>
            <person name="Poon T.W."/>
            <person name="Priest M."/>
            <person name="Roberts A."/>
            <person name="Saif S."/>
            <person name="Shea T."/>
            <person name="Sisk P."/>
            <person name="Sykes S."/>
            <person name="Wortman J."/>
            <person name="Nusbaum C."/>
            <person name="Birren B."/>
        </authorList>
    </citation>
    <scope>NUCLEOTIDE SEQUENCE [LARGE SCALE GENOMIC DNA]</scope>
    <source>
        <strain evidence="3 4">P1976</strain>
    </source>
</reference>
<dbReference type="PANTHER" id="PTHR48471:SF1">
    <property type="entry name" value="DDE TNP4 DOMAIN-CONTAINING PROTEIN"/>
    <property type="match status" value="1"/>
</dbReference>
<protein>
    <recommendedName>
        <fullName evidence="5">DDE Tnp4 domain-containing protein</fullName>
    </recommendedName>
</protein>
<feature type="compositionally biased region" description="Basic and acidic residues" evidence="1">
    <location>
        <begin position="78"/>
        <end position="92"/>
    </location>
</feature>
<dbReference type="EMBL" id="ANJA01002366">
    <property type="protein sequence ID" value="ETO70279.1"/>
    <property type="molecule type" value="Genomic_DNA"/>
</dbReference>
<keyword evidence="2" id="KW-0732">Signal</keyword>
<gene>
    <name evidence="3" type="ORF">F444_13223</name>
</gene>
<feature type="signal peptide" evidence="2">
    <location>
        <begin position="1"/>
        <end position="22"/>
    </location>
</feature>
<name>A0A080ZUG8_PHYNI</name>
<evidence type="ECO:0000313" key="3">
    <source>
        <dbReference type="EMBL" id="ETO70279.1"/>
    </source>
</evidence>
<organism evidence="3 4">
    <name type="scientific">Phytophthora nicotianae P1976</name>
    <dbReference type="NCBI Taxonomy" id="1317066"/>
    <lineage>
        <taxon>Eukaryota</taxon>
        <taxon>Sar</taxon>
        <taxon>Stramenopiles</taxon>
        <taxon>Oomycota</taxon>
        <taxon>Peronosporomycetes</taxon>
        <taxon>Peronosporales</taxon>
        <taxon>Peronosporaceae</taxon>
        <taxon>Phytophthora</taxon>
    </lineage>
</organism>
<feature type="chain" id="PRO_5001753355" description="DDE Tnp4 domain-containing protein" evidence="2">
    <location>
        <begin position="23"/>
        <end position="231"/>
    </location>
</feature>
<dbReference type="AlphaFoldDB" id="A0A080ZUG8"/>
<comment type="caution">
    <text evidence="3">The sequence shown here is derived from an EMBL/GenBank/DDBJ whole genome shotgun (WGS) entry which is preliminary data.</text>
</comment>
<evidence type="ECO:0000313" key="4">
    <source>
        <dbReference type="Proteomes" id="UP000028582"/>
    </source>
</evidence>
<evidence type="ECO:0000256" key="2">
    <source>
        <dbReference type="SAM" id="SignalP"/>
    </source>
</evidence>
<feature type="non-terminal residue" evidence="3">
    <location>
        <position position="231"/>
    </location>
</feature>
<feature type="region of interest" description="Disordered" evidence="1">
    <location>
        <begin position="73"/>
        <end position="92"/>
    </location>
</feature>
<dbReference type="Proteomes" id="UP000028582">
    <property type="component" value="Unassembled WGS sequence"/>
</dbReference>
<evidence type="ECO:0008006" key="5">
    <source>
        <dbReference type="Google" id="ProtNLM"/>
    </source>
</evidence>
<dbReference type="PANTHER" id="PTHR48471">
    <property type="entry name" value="DDE TNP4 DOMAIN-CONTAINING PROTEIN"/>
    <property type="match status" value="1"/>
</dbReference>
<sequence>MATDGGSGCSVLLLALALAVEGKERKNKRQCEPNYLTRVDLHPHPGIGTARETIYSARNDKVFIKTTGFDVTPPIPRPDVDDVGDPRPDRRSLSPAAALSLVLHHLCSSMPEHSLQEIFAVTPSILDGVLVAMPEASIRWPNNEASFIDYAEIIKLRHPLIQNGFCFVDGLNIPVAASSDGDVENAYYNGWTCSHYCSSIMAFAPDGCLIFCSLHGSQALYHEWQLALSEA</sequence>
<evidence type="ECO:0000256" key="1">
    <source>
        <dbReference type="SAM" id="MobiDB-lite"/>
    </source>
</evidence>
<proteinExistence type="predicted"/>
<accession>A0A080ZUG8</accession>